<reference evidence="1" key="1">
    <citation type="submission" date="2018-02" db="EMBL/GenBank/DDBJ databases">
        <title>Rhizophora mucronata_Transcriptome.</title>
        <authorList>
            <person name="Meera S.P."/>
            <person name="Sreeshan A."/>
            <person name="Augustine A."/>
        </authorList>
    </citation>
    <scope>NUCLEOTIDE SEQUENCE</scope>
    <source>
        <tissue evidence="1">Leaf</tissue>
    </source>
</reference>
<name>A0A2P2NIV1_RHIMU</name>
<dbReference type="AlphaFoldDB" id="A0A2P2NIV1"/>
<organism evidence="1">
    <name type="scientific">Rhizophora mucronata</name>
    <name type="common">Asiatic mangrove</name>
    <dbReference type="NCBI Taxonomy" id="61149"/>
    <lineage>
        <taxon>Eukaryota</taxon>
        <taxon>Viridiplantae</taxon>
        <taxon>Streptophyta</taxon>
        <taxon>Embryophyta</taxon>
        <taxon>Tracheophyta</taxon>
        <taxon>Spermatophyta</taxon>
        <taxon>Magnoliopsida</taxon>
        <taxon>eudicotyledons</taxon>
        <taxon>Gunneridae</taxon>
        <taxon>Pentapetalae</taxon>
        <taxon>rosids</taxon>
        <taxon>fabids</taxon>
        <taxon>Malpighiales</taxon>
        <taxon>Rhizophoraceae</taxon>
        <taxon>Rhizophora</taxon>
    </lineage>
</organism>
<dbReference type="EMBL" id="GGEC01061899">
    <property type="protein sequence ID" value="MBX42383.1"/>
    <property type="molecule type" value="Transcribed_RNA"/>
</dbReference>
<proteinExistence type="predicted"/>
<sequence length="35" mass="3899">MCNHLPKAPQVHPSMVHSITVKSIFYTTVFTAQAI</sequence>
<accession>A0A2P2NIV1</accession>
<protein>
    <submittedName>
        <fullName evidence="1">Uncharacterized protein</fullName>
    </submittedName>
</protein>
<evidence type="ECO:0000313" key="1">
    <source>
        <dbReference type="EMBL" id="MBX42383.1"/>
    </source>
</evidence>